<feature type="compositionally biased region" description="Pro residues" evidence="1">
    <location>
        <begin position="140"/>
        <end position="153"/>
    </location>
</feature>
<dbReference type="Proteomes" id="UP001276659">
    <property type="component" value="Unassembled WGS sequence"/>
</dbReference>
<evidence type="ECO:0000313" key="3">
    <source>
        <dbReference type="Proteomes" id="UP001276659"/>
    </source>
</evidence>
<comment type="caution">
    <text evidence="2">The sequence shown here is derived from an EMBL/GenBank/DDBJ whole genome shotgun (WGS) entry which is preliminary data.</text>
</comment>
<accession>A0AAD9ZEA3</accession>
<evidence type="ECO:0000313" key="2">
    <source>
        <dbReference type="EMBL" id="KAK3176887.1"/>
    </source>
</evidence>
<feature type="compositionally biased region" description="Pro residues" evidence="1">
    <location>
        <begin position="111"/>
        <end position="125"/>
    </location>
</feature>
<dbReference type="EMBL" id="JASNWA010000004">
    <property type="protein sequence ID" value="KAK3176887.1"/>
    <property type="molecule type" value="Genomic_DNA"/>
</dbReference>
<protein>
    <submittedName>
        <fullName evidence="2">Uncharacterized protein</fullName>
    </submittedName>
</protein>
<sequence length="581" mass="58285">MTFPLTEPGLGEEEPLNYADLFSNCTTREANESNIGPQASFQQRHCYPFIYYPHTGLQEANPAWATCIVPQWLPVFDSPRTLGPATALDPVQTSASSNPESTAAPASLAGPPVPSETPPSQPPPATWSGNDPPANNIPVPNDPPATDPPPPNKVGPASSGNTPQANQQPGQGQSSGPIEQSGPSFVIPVPGGQSLSGIVINPSSIVIAKSTIGAGASAVPIHGYQISWNSAASNVVVDGQAHRLFLPESSSSLPANNDPAVTLFATTVDGHKIQAAPSPGVMLIDGQSITRGKGPILVSSTWVALHSDGDLVIGTSTLQKFLTSLPNSAQILAAAGQPTTVLSNGVVVAGSIMTTNAEAVTVAGTLSSLGTNSLVEGASTMTISTPSLAASITAAGQAVTVLANGDVIISGTTLAPVDPVITIGGTPISLGPQGLVVGASTIALSSSQPTSSITIGGQVFPMSLATNGIVVAGTTVQTGQPPITILGTPVALKPHGLVVGTSTIPYQGTVPSSTYGIGGFIVSGFNGGLTPPSKTGAAGSNQMQNNSTGAVIGPETFLGGEAKIAIQWSIFAAAAMTILLT</sequence>
<dbReference type="AlphaFoldDB" id="A0AAD9ZEA3"/>
<feature type="region of interest" description="Disordered" evidence="1">
    <location>
        <begin position="84"/>
        <end position="189"/>
    </location>
</feature>
<reference evidence="2" key="1">
    <citation type="submission" date="2022-11" db="EMBL/GenBank/DDBJ databases">
        <title>Chromosomal genome sequence assembly and mating type (MAT) locus characterization of the leprose asexual lichenized fungus Lepraria neglecta (Nyl.) Erichsen.</title>
        <authorList>
            <person name="Allen J.L."/>
            <person name="Pfeffer B."/>
        </authorList>
    </citation>
    <scope>NUCLEOTIDE SEQUENCE</scope>
    <source>
        <strain evidence="2">Allen 5258</strain>
    </source>
</reference>
<name>A0AAD9ZEA3_9LECA</name>
<feature type="compositionally biased region" description="Polar residues" evidence="1">
    <location>
        <begin position="91"/>
        <end position="101"/>
    </location>
</feature>
<gene>
    <name evidence="2" type="ORF">OEA41_008213</name>
</gene>
<keyword evidence="3" id="KW-1185">Reference proteome</keyword>
<proteinExistence type="predicted"/>
<organism evidence="2 3">
    <name type="scientific">Lepraria neglecta</name>
    <dbReference type="NCBI Taxonomy" id="209136"/>
    <lineage>
        <taxon>Eukaryota</taxon>
        <taxon>Fungi</taxon>
        <taxon>Dikarya</taxon>
        <taxon>Ascomycota</taxon>
        <taxon>Pezizomycotina</taxon>
        <taxon>Lecanoromycetes</taxon>
        <taxon>OSLEUM clade</taxon>
        <taxon>Lecanoromycetidae</taxon>
        <taxon>Lecanorales</taxon>
        <taxon>Lecanorineae</taxon>
        <taxon>Stereocaulaceae</taxon>
        <taxon>Lepraria</taxon>
    </lineage>
</organism>
<evidence type="ECO:0000256" key="1">
    <source>
        <dbReference type="SAM" id="MobiDB-lite"/>
    </source>
</evidence>
<feature type="compositionally biased region" description="Low complexity" evidence="1">
    <location>
        <begin position="163"/>
        <end position="184"/>
    </location>
</feature>